<dbReference type="SUPFAM" id="SSF55874">
    <property type="entry name" value="ATPase domain of HSP90 chaperone/DNA topoisomerase II/histidine kinase"/>
    <property type="match status" value="1"/>
</dbReference>
<proteinExistence type="predicted"/>
<evidence type="ECO:0000256" key="6">
    <source>
        <dbReference type="SAM" id="Phobius"/>
    </source>
</evidence>
<reference evidence="8" key="1">
    <citation type="submission" date="2020-10" db="EMBL/GenBank/DDBJ databases">
        <authorList>
            <person name="Gilroy R."/>
        </authorList>
    </citation>
    <scope>NUCLEOTIDE SEQUENCE</scope>
    <source>
        <strain evidence="8">ChiSjej5B23-6657</strain>
    </source>
</reference>
<dbReference type="EMBL" id="DVHM01000082">
    <property type="protein sequence ID" value="HIR70628.1"/>
    <property type="molecule type" value="Genomic_DNA"/>
</dbReference>
<keyword evidence="3" id="KW-0597">Phosphoprotein</keyword>
<organism evidence="8 9">
    <name type="scientific">Candidatus Pullilachnospira gallistercoris</name>
    <dbReference type="NCBI Taxonomy" id="2840911"/>
    <lineage>
        <taxon>Bacteria</taxon>
        <taxon>Bacillati</taxon>
        <taxon>Bacillota</taxon>
        <taxon>Clostridia</taxon>
        <taxon>Lachnospirales</taxon>
        <taxon>Lachnospiraceae</taxon>
        <taxon>Lachnospiraceae incertae sedis</taxon>
        <taxon>Candidatus Pullilachnospira</taxon>
    </lineage>
</organism>
<keyword evidence="6" id="KW-0812">Transmembrane</keyword>
<evidence type="ECO:0000256" key="4">
    <source>
        <dbReference type="ARBA" id="ARBA00022777"/>
    </source>
</evidence>
<evidence type="ECO:0000313" key="8">
    <source>
        <dbReference type="EMBL" id="HIR70628.1"/>
    </source>
</evidence>
<protein>
    <recommendedName>
        <fullName evidence="2">histidine kinase</fullName>
        <ecNumber evidence="2">2.7.13.3</ecNumber>
    </recommendedName>
</protein>
<gene>
    <name evidence="8" type="ORF">IAA55_05040</name>
</gene>
<keyword evidence="6" id="KW-0472">Membrane</keyword>
<dbReference type="PROSITE" id="PS50109">
    <property type="entry name" value="HIS_KIN"/>
    <property type="match status" value="1"/>
</dbReference>
<feature type="transmembrane region" description="Helical" evidence="6">
    <location>
        <begin position="23"/>
        <end position="42"/>
    </location>
</feature>
<keyword evidence="5" id="KW-0902">Two-component regulatory system</keyword>
<dbReference type="InterPro" id="IPR036890">
    <property type="entry name" value="HATPase_C_sf"/>
</dbReference>
<keyword evidence="4" id="KW-0418">Kinase</keyword>
<evidence type="ECO:0000256" key="5">
    <source>
        <dbReference type="ARBA" id="ARBA00023012"/>
    </source>
</evidence>
<keyword evidence="8" id="KW-0547">Nucleotide-binding</keyword>
<evidence type="ECO:0000256" key="2">
    <source>
        <dbReference type="ARBA" id="ARBA00012438"/>
    </source>
</evidence>
<dbReference type="Pfam" id="PF02518">
    <property type="entry name" value="HATPase_c"/>
    <property type="match status" value="1"/>
</dbReference>
<evidence type="ECO:0000256" key="1">
    <source>
        <dbReference type="ARBA" id="ARBA00000085"/>
    </source>
</evidence>
<dbReference type="PANTHER" id="PTHR43547:SF2">
    <property type="entry name" value="HYBRID SIGNAL TRANSDUCTION HISTIDINE KINASE C"/>
    <property type="match status" value="1"/>
</dbReference>
<dbReference type="InterPro" id="IPR004358">
    <property type="entry name" value="Sig_transdc_His_kin-like_C"/>
</dbReference>
<sequence>MEQQRRMENAMAQVEHYENQRELVPIMICILVGLAGAGVLALEEKFEEKDLELEIDLEEEIRISNDASLLEIAWNNILGNAVKYTEPGGTVSVSARLEREQAERVSDIGKGRDTVTRAVVCIRDTGCGMAPEAAQHMFDQFYQGDTSHASEGNGLGLAMVARVMELCKGEISVDTKEGEGTAITVRLPLE</sequence>
<dbReference type="AlphaFoldDB" id="A0A9D1E9C7"/>
<dbReference type="Proteomes" id="UP000823912">
    <property type="component" value="Unassembled WGS sequence"/>
</dbReference>
<keyword evidence="8" id="KW-0067">ATP-binding</keyword>
<keyword evidence="6" id="KW-1133">Transmembrane helix</keyword>
<dbReference type="InterPro" id="IPR003594">
    <property type="entry name" value="HATPase_dom"/>
</dbReference>
<accession>A0A9D1E9C7</accession>
<keyword evidence="4" id="KW-0808">Transferase</keyword>
<dbReference type="SMART" id="SM00387">
    <property type="entry name" value="HATPase_c"/>
    <property type="match status" value="1"/>
</dbReference>
<evidence type="ECO:0000313" key="9">
    <source>
        <dbReference type="Proteomes" id="UP000823912"/>
    </source>
</evidence>
<dbReference type="PRINTS" id="PR00344">
    <property type="entry name" value="BCTRLSENSOR"/>
</dbReference>
<dbReference type="EC" id="2.7.13.3" evidence="2"/>
<evidence type="ECO:0000259" key="7">
    <source>
        <dbReference type="PROSITE" id="PS50109"/>
    </source>
</evidence>
<comment type="catalytic activity">
    <reaction evidence="1">
        <text>ATP + protein L-histidine = ADP + protein N-phospho-L-histidine.</text>
        <dbReference type="EC" id="2.7.13.3"/>
    </reaction>
</comment>
<dbReference type="GO" id="GO:0005524">
    <property type="term" value="F:ATP binding"/>
    <property type="evidence" value="ECO:0007669"/>
    <property type="project" value="UniProtKB-KW"/>
</dbReference>
<dbReference type="GO" id="GO:0000155">
    <property type="term" value="F:phosphorelay sensor kinase activity"/>
    <property type="evidence" value="ECO:0007669"/>
    <property type="project" value="TreeGrafter"/>
</dbReference>
<feature type="domain" description="Histidine kinase" evidence="7">
    <location>
        <begin position="1"/>
        <end position="190"/>
    </location>
</feature>
<name>A0A9D1E9C7_9FIRM</name>
<comment type="caution">
    <text evidence="8">The sequence shown here is derived from an EMBL/GenBank/DDBJ whole genome shotgun (WGS) entry which is preliminary data.</text>
</comment>
<dbReference type="InterPro" id="IPR005467">
    <property type="entry name" value="His_kinase_dom"/>
</dbReference>
<reference evidence="8" key="2">
    <citation type="journal article" date="2021" name="PeerJ">
        <title>Extensive microbial diversity within the chicken gut microbiome revealed by metagenomics and culture.</title>
        <authorList>
            <person name="Gilroy R."/>
            <person name="Ravi A."/>
            <person name="Getino M."/>
            <person name="Pursley I."/>
            <person name="Horton D.L."/>
            <person name="Alikhan N.F."/>
            <person name="Baker D."/>
            <person name="Gharbi K."/>
            <person name="Hall N."/>
            <person name="Watson M."/>
            <person name="Adriaenssens E.M."/>
            <person name="Foster-Nyarko E."/>
            <person name="Jarju S."/>
            <person name="Secka A."/>
            <person name="Antonio M."/>
            <person name="Oren A."/>
            <person name="Chaudhuri R.R."/>
            <person name="La Ragione R."/>
            <person name="Hildebrand F."/>
            <person name="Pallen M.J."/>
        </authorList>
    </citation>
    <scope>NUCLEOTIDE SEQUENCE</scope>
    <source>
        <strain evidence="8">ChiSjej5B23-6657</strain>
    </source>
</reference>
<evidence type="ECO:0000256" key="3">
    <source>
        <dbReference type="ARBA" id="ARBA00022553"/>
    </source>
</evidence>
<dbReference type="Gene3D" id="3.30.565.10">
    <property type="entry name" value="Histidine kinase-like ATPase, C-terminal domain"/>
    <property type="match status" value="1"/>
</dbReference>
<dbReference type="PANTHER" id="PTHR43547">
    <property type="entry name" value="TWO-COMPONENT HISTIDINE KINASE"/>
    <property type="match status" value="1"/>
</dbReference>